<evidence type="ECO:0000256" key="3">
    <source>
        <dbReference type="ARBA" id="ARBA00022630"/>
    </source>
</evidence>
<dbReference type="SUPFAM" id="SSF51905">
    <property type="entry name" value="FAD/NAD(P)-binding domain"/>
    <property type="match status" value="1"/>
</dbReference>
<dbReference type="InterPro" id="IPR000447">
    <property type="entry name" value="G3P_DH_FAD-dep"/>
</dbReference>
<accession>A0A4R3MDK4</accession>
<dbReference type="PROSITE" id="PS00977">
    <property type="entry name" value="FAD_G3PDH_1"/>
    <property type="match status" value="1"/>
</dbReference>
<dbReference type="OrthoDB" id="9766796at2"/>
<reference evidence="9 10" key="1">
    <citation type="submission" date="2019-03" db="EMBL/GenBank/DDBJ databases">
        <title>Genomic Encyclopedia of Type Strains, Phase IV (KMG-IV): sequencing the most valuable type-strain genomes for metagenomic binning, comparative biology and taxonomic classification.</title>
        <authorList>
            <person name="Goeker M."/>
        </authorList>
    </citation>
    <scope>NUCLEOTIDE SEQUENCE [LARGE SCALE GENOMIC DNA]</scope>
    <source>
        <strain evidence="9 10">DSM 19345</strain>
    </source>
</reference>
<name>A0A4R3MDK4_9HYPH</name>
<keyword evidence="10" id="KW-1185">Reference proteome</keyword>
<dbReference type="PANTHER" id="PTHR11985">
    <property type="entry name" value="GLYCEROL-3-PHOSPHATE DEHYDROGENASE"/>
    <property type="match status" value="1"/>
</dbReference>
<organism evidence="9 10">
    <name type="scientific">Tepidamorphus gemmatus</name>
    <dbReference type="NCBI Taxonomy" id="747076"/>
    <lineage>
        <taxon>Bacteria</taxon>
        <taxon>Pseudomonadati</taxon>
        <taxon>Pseudomonadota</taxon>
        <taxon>Alphaproteobacteria</taxon>
        <taxon>Hyphomicrobiales</taxon>
        <taxon>Tepidamorphaceae</taxon>
        <taxon>Tepidamorphus</taxon>
    </lineage>
</organism>
<evidence type="ECO:0000256" key="2">
    <source>
        <dbReference type="ARBA" id="ARBA00007330"/>
    </source>
</evidence>
<comment type="catalytic activity">
    <reaction evidence="6">
        <text>a quinone + sn-glycerol 3-phosphate = dihydroxyacetone phosphate + a quinol</text>
        <dbReference type="Rhea" id="RHEA:18977"/>
        <dbReference type="ChEBI" id="CHEBI:24646"/>
        <dbReference type="ChEBI" id="CHEBI:57597"/>
        <dbReference type="ChEBI" id="CHEBI:57642"/>
        <dbReference type="ChEBI" id="CHEBI:132124"/>
        <dbReference type="EC" id="1.1.5.3"/>
    </reaction>
</comment>
<evidence type="ECO:0000313" key="10">
    <source>
        <dbReference type="Proteomes" id="UP000295678"/>
    </source>
</evidence>
<evidence type="ECO:0000259" key="8">
    <source>
        <dbReference type="Pfam" id="PF16901"/>
    </source>
</evidence>
<evidence type="ECO:0000256" key="6">
    <source>
        <dbReference type="RuleBase" id="RU361217"/>
    </source>
</evidence>
<dbReference type="Pfam" id="PF01266">
    <property type="entry name" value="DAO"/>
    <property type="match status" value="1"/>
</dbReference>
<dbReference type="AlphaFoldDB" id="A0A4R3MDK4"/>
<dbReference type="NCBIfam" id="NF009906">
    <property type="entry name" value="PRK13369.1"/>
    <property type="match status" value="1"/>
</dbReference>
<comment type="cofactor">
    <cofactor evidence="1 6">
        <name>FAD</name>
        <dbReference type="ChEBI" id="CHEBI:57692"/>
    </cofactor>
</comment>
<dbReference type="Proteomes" id="UP000295678">
    <property type="component" value="Unassembled WGS sequence"/>
</dbReference>
<keyword evidence="4" id="KW-0274">FAD</keyword>
<dbReference type="PRINTS" id="PR01001">
    <property type="entry name" value="FADG3PDH"/>
</dbReference>
<dbReference type="PANTHER" id="PTHR11985:SF15">
    <property type="entry name" value="GLYCEROL-3-PHOSPHATE DEHYDROGENASE, MITOCHONDRIAL"/>
    <property type="match status" value="1"/>
</dbReference>
<dbReference type="PROSITE" id="PS00978">
    <property type="entry name" value="FAD_G3PDH_2"/>
    <property type="match status" value="1"/>
</dbReference>
<dbReference type="InterPro" id="IPR006076">
    <property type="entry name" value="FAD-dep_OxRdtase"/>
</dbReference>
<dbReference type="InterPro" id="IPR036188">
    <property type="entry name" value="FAD/NAD-bd_sf"/>
</dbReference>
<dbReference type="RefSeq" id="WP_132805639.1">
    <property type="nucleotide sequence ID" value="NZ_SMAK01000003.1"/>
</dbReference>
<dbReference type="InterPro" id="IPR031656">
    <property type="entry name" value="DAO_C"/>
</dbReference>
<sequence length="512" mass="56033">MGSAVADTPYDIAVIGGGINGCGIARDAAGRGLSVFLAEKGDLAGATSSASTKLIHGGLRYLEYFEFRLVRESLVEREVLLQAAPHIIWPLRFVLPHHAGLRPAWLIRLGLFLYDHLGGRRILPPARTLDLAASPAGQPLKPHFRRGFEYSDCWVEDSRLVVLNAVDAAERGAVIRTRCEVMRAARDGQTWLIDLQDHLTGTTDRIRARALVNASGPWVAIVGQQRLAARPDARVRLVKGSHIITRRLFDHDRAYIFQNADGRIVFAIPYENDFTLIGTTDLDYAGDPGAARITPEETRYLCAAASEYFRDPVRESDVIASFAGVRPLYDDGASAAQAATRDYVLKLDGADRARPPLLTVYGGKITTYRRLAEAALAKLGGWFPKMGGSWTHDATLPGGDFPVDGFEAEVAALRRRCPSCSGEQARRLVRAYGTRAASIVEGVREPADWGRDFGAGLTEREVRYLIAREWAMTAEDVLWRRSKLALRIDAEGVAELEAFMGANVPRAAATAA</sequence>
<dbReference type="GO" id="GO:0009331">
    <property type="term" value="C:glycerol-3-phosphate dehydrogenase (FAD) complex"/>
    <property type="evidence" value="ECO:0007669"/>
    <property type="project" value="UniProtKB-UniRule"/>
</dbReference>
<feature type="domain" description="Alpha-glycerophosphate oxidase C-terminal" evidence="8">
    <location>
        <begin position="390"/>
        <end position="493"/>
    </location>
</feature>
<evidence type="ECO:0000256" key="5">
    <source>
        <dbReference type="ARBA" id="ARBA00023002"/>
    </source>
</evidence>
<evidence type="ECO:0000259" key="7">
    <source>
        <dbReference type="Pfam" id="PF01266"/>
    </source>
</evidence>
<evidence type="ECO:0000256" key="1">
    <source>
        <dbReference type="ARBA" id="ARBA00001974"/>
    </source>
</evidence>
<evidence type="ECO:0000256" key="4">
    <source>
        <dbReference type="ARBA" id="ARBA00022827"/>
    </source>
</evidence>
<dbReference type="Gene3D" id="3.50.50.60">
    <property type="entry name" value="FAD/NAD(P)-binding domain"/>
    <property type="match status" value="1"/>
</dbReference>
<dbReference type="EC" id="1.1.5.3" evidence="6"/>
<keyword evidence="5 6" id="KW-0560">Oxidoreductase</keyword>
<dbReference type="EMBL" id="SMAK01000003">
    <property type="protein sequence ID" value="TCT11720.1"/>
    <property type="molecule type" value="Genomic_DNA"/>
</dbReference>
<dbReference type="GO" id="GO:0004368">
    <property type="term" value="F:glycerol-3-phosphate dehydrogenase (quinone) activity"/>
    <property type="evidence" value="ECO:0007669"/>
    <property type="project" value="UniProtKB-EC"/>
</dbReference>
<feature type="domain" description="FAD dependent oxidoreductase" evidence="7">
    <location>
        <begin position="11"/>
        <end position="338"/>
    </location>
</feature>
<dbReference type="InterPro" id="IPR038299">
    <property type="entry name" value="DAO_C_sf"/>
</dbReference>
<dbReference type="SUPFAM" id="SSF54373">
    <property type="entry name" value="FAD-linked reductases, C-terminal domain"/>
    <property type="match status" value="1"/>
</dbReference>
<comment type="caution">
    <text evidence="9">The sequence shown here is derived from an EMBL/GenBank/DDBJ whole genome shotgun (WGS) entry which is preliminary data.</text>
</comment>
<dbReference type="GO" id="GO:0046168">
    <property type="term" value="P:glycerol-3-phosphate catabolic process"/>
    <property type="evidence" value="ECO:0007669"/>
    <property type="project" value="TreeGrafter"/>
</dbReference>
<dbReference type="Gene3D" id="3.30.9.10">
    <property type="entry name" value="D-Amino Acid Oxidase, subunit A, domain 2"/>
    <property type="match status" value="1"/>
</dbReference>
<gene>
    <name evidence="9" type="ORF">EDC22_10329</name>
</gene>
<comment type="similarity">
    <text evidence="2 6">Belongs to the FAD-dependent glycerol-3-phosphate dehydrogenase family.</text>
</comment>
<dbReference type="NCBIfam" id="NF008899">
    <property type="entry name" value="PRK12266.1"/>
    <property type="match status" value="1"/>
</dbReference>
<proteinExistence type="inferred from homology"/>
<dbReference type="Gene3D" id="1.10.8.870">
    <property type="entry name" value="Alpha-glycerophosphate oxidase, cap domain"/>
    <property type="match status" value="1"/>
</dbReference>
<dbReference type="Pfam" id="PF16901">
    <property type="entry name" value="DAO_C"/>
    <property type="match status" value="1"/>
</dbReference>
<evidence type="ECO:0000313" key="9">
    <source>
        <dbReference type="EMBL" id="TCT11720.1"/>
    </source>
</evidence>
<protein>
    <recommendedName>
        <fullName evidence="6">Glycerol-3-phosphate dehydrogenase</fullName>
        <ecNumber evidence="6">1.1.5.3</ecNumber>
    </recommendedName>
</protein>
<keyword evidence="3 6" id="KW-0285">Flavoprotein</keyword>